<evidence type="ECO:0000256" key="4">
    <source>
        <dbReference type="ARBA" id="ARBA00023002"/>
    </source>
</evidence>
<proteinExistence type="predicted"/>
<gene>
    <name evidence="6" type="ORF">F7Q99_03175</name>
</gene>
<dbReference type="Pfam" id="PF00890">
    <property type="entry name" value="FAD_binding_2"/>
    <property type="match status" value="1"/>
</dbReference>
<evidence type="ECO:0000259" key="5">
    <source>
        <dbReference type="Pfam" id="PF00890"/>
    </source>
</evidence>
<name>A0A6N7KIT1_9ACTN</name>
<reference evidence="6 7" key="1">
    <citation type="submission" date="2019-09" db="EMBL/GenBank/DDBJ databases">
        <title>Genome Sequences of Streptomyces kaniharaensis ATCC 21070.</title>
        <authorList>
            <person name="Zhu W."/>
            <person name="De Crecy-Lagard V."/>
            <person name="Richards N.G."/>
        </authorList>
    </citation>
    <scope>NUCLEOTIDE SEQUENCE [LARGE SCALE GENOMIC DNA]</scope>
    <source>
        <strain evidence="6 7">SF-557</strain>
    </source>
</reference>
<dbReference type="EMBL" id="WBOF01000001">
    <property type="protein sequence ID" value="MQS11316.1"/>
    <property type="molecule type" value="Genomic_DNA"/>
</dbReference>
<keyword evidence="4" id="KW-0560">Oxidoreductase</keyword>
<dbReference type="InterPro" id="IPR027477">
    <property type="entry name" value="Succ_DH/fumarate_Rdtase_cat_sf"/>
</dbReference>
<dbReference type="PRINTS" id="PR00411">
    <property type="entry name" value="PNDRDTASEI"/>
</dbReference>
<dbReference type="SUPFAM" id="SSF56425">
    <property type="entry name" value="Succinate dehydrogenase/fumarate reductase flavoprotein, catalytic domain"/>
    <property type="match status" value="1"/>
</dbReference>
<dbReference type="InterPro" id="IPR003953">
    <property type="entry name" value="FAD-dep_OxRdtase_2_FAD-bd"/>
</dbReference>
<dbReference type="Proteomes" id="UP000450000">
    <property type="component" value="Unassembled WGS sequence"/>
</dbReference>
<evidence type="ECO:0000313" key="6">
    <source>
        <dbReference type="EMBL" id="MQS11316.1"/>
    </source>
</evidence>
<dbReference type="PANTHER" id="PTHR43400:SF10">
    <property type="entry name" value="3-OXOSTEROID 1-DEHYDROGENASE"/>
    <property type="match status" value="1"/>
</dbReference>
<dbReference type="InterPro" id="IPR050315">
    <property type="entry name" value="FAD-oxidoreductase_2"/>
</dbReference>
<comment type="cofactor">
    <cofactor evidence="1">
        <name>FAD</name>
        <dbReference type="ChEBI" id="CHEBI:57692"/>
    </cofactor>
</comment>
<dbReference type="PANTHER" id="PTHR43400">
    <property type="entry name" value="FUMARATE REDUCTASE"/>
    <property type="match status" value="1"/>
</dbReference>
<dbReference type="OrthoDB" id="9813348at2"/>
<dbReference type="Gene3D" id="3.90.700.10">
    <property type="entry name" value="Succinate dehydrogenase/fumarate reductase flavoprotein, catalytic domain"/>
    <property type="match status" value="1"/>
</dbReference>
<keyword evidence="3" id="KW-0274">FAD</keyword>
<evidence type="ECO:0000313" key="7">
    <source>
        <dbReference type="Proteomes" id="UP000450000"/>
    </source>
</evidence>
<evidence type="ECO:0000256" key="1">
    <source>
        <dbReference type="ARBA" id="ARBA00001974"/>
    </source>
</evidence>
<protein>
    <submittedName>
        <fullName evidence="6">FAD-dependent oxidoreductase</fullName>
    </submittedName>
</protein>
<feature type="domain" description="FAD-dependent oxidoreductase 2 FAD-binding" evidence="5">
    <location>
        <begin position="15"/>
        <end position="526"/>
    </location>
</feature>
<evidence type="ECO:0000256" key="3">
    <source>
        <dbReference type="ARBA" id="ARBA00022827"/>
    </source>
</evidence>
<keyword evidence="2" id="KW-0285">Flavoprotein</keyword>
<dbReference type="AlphaFoldDB" id="A0A6N7KIT1"/>
<dbReference type="Gene3D" id="3.50.50.60">
    <property type="entry name" value="FAD/NAD(P)-binding domain"/>
    <property type="match status" value="2"/>
</dbReference>
<comment type="caution">
    <text evidence="6">The sequence shown here is derived from an EMBL/GenBank/DDBJ whole genome shotgun (WGS) entry which is preliminary data.</text>
</comment>
<sequence length="546" mass="58934">MTLEDWTSVRQVETDSLVIGSGGAGLLAACRAADAGHRVLVLERTPVLGGTTAVSGGMIWVPDSSVMREHGMPDSAEDALRYLELVTEGETERWRLQQYVETAPEVIDYLHAETPVRLFPIDRPDYHSDWPGARDVGRTLDNVPFPTADRPGLLDRIRRGSHFDAVTYDERHRWQIPGRYDHELVARRKAEGVLTVGAALVAALVAACDDCGVAFETGVRARALLVEDGRVVGVRAETAAGPVEYRARAGVVLATGGFEWNERLKQAHLGLSRTRPVSPPWNHGDGLLMATVVGAALGTMSQAWWVPAVSGQGEEYDGVPLSRHLVGERCLPGSIMVNRHGRRFVNEAVNYNDITKAFLAFDPTRHQRPNLPAWLVFDEAFRRRYPIAGAQPGGPVPGWYTSADTPAELARLIGVDEQGLTETLATFNPDAVRGVDTAFGRGGTSHDRYYGDPLREPNPCLAPLVEPPFHAVRVEPGMLGTKGGLVTDARGRVLRHDDTPVPGLYACGNVASTVMGPGYPGSGGTLGPALVGGYVCGTALGKEEQR</sequence>
<dbReference type="InterPro" id="IPR036188">
    <property type="entry name" value="FAD/NAD-bd_sf"/>
</dbReference>
<evidence type="ECO:0000256" key="2">
    <source>
        <dbReference type="ARBA" id="ARBA00022630"/>
    </source>
</evidence>
<dbReference type="SUPFAM" id="SSF51905">
    <property type="entry name" value="FAD/NAD(P)-binding domain"/>
    <property type="match status" value="1"/>
</dbReference>
<dbReference type="GO" id="GO:0033765">
    <property type="term" value="F:steroid dehydrogenase activity, acting on the CH-CH group of donors"/>
    <property type="evidence" value="ECO:0007669"/>
    <property type="project" value="UniProtKB-ARBA"/>
</dbReference>
<accession>A0A6N7KIT1</accession>
<keyword evidence="7" id="KW-1185">Reference proteome</keyword>
<organism evidence="6 7">
    <name type="scientific">Streptomyces kaniharaensis</name>
    <dbReference type="NCBI Taxonomy" id="212423"/>
    <lineage>
        <taxon>Bacteria</taxon>
        <taxon>Bacillati</taxon>
        <taxon>Actinomycetota</taxon>
        <taxon>Actinomycetes</taxon>
        <taxon>Kitasatosporales</taxon>
        <taxon>Streptomycetaceae</taxon>
        <taxon>Streptomyces</taxon>
    </lineage>
</organism>
<dbReference type="GO" id="GO:0008202">
    <property type="term" value="P:steroid metabolic process"/>
    <property type="evidence" value="ECO:0007669"/>
    <property type="project" value="UniProtKB-ARBA"/>
</dbReference>